<sequence>MSSSVCNPKLYLEEMAQTQGSNQKIYYSSKVIDLSKQVQAQKESIQQLKRQLIGHESLQHQIFEHLFKNHEKENPFASLLSLLPENYPVGSIFINGRQQRVTRFLSMNFKDNIAMFQDGESVKTFDIESIDGIIWELPGR</sequence>
<name>A0A372L8F6_9BACI</name>
<keyword evidence="1" id="KW-0175">Coiled coil</keyword>
<feature type="coiled-coil region" evidence="1">
    <location>
        <begin position="31"/>
        <end position="58"/>
    </location>
</feature>
<keyword evidence="3" id="KW-1185">Reference proteome</keyword>
<accession>A0A372L8F6</accession>
<gene>
    <name evidence="2" type="ORF">D0466_16540</name>
</gene>
<dbReference type="RefSeq" id="WP_117323657.1">
    <property type="nucleotide sequence ID" value="NZ_QVTD01000012.1"/>
</dbReference>
<comment type="caution">
    <text evidence="2">The sequence shown here is derived from an EMBL/GenBank/DDBJ whole genome shotgun (WGS) entry which is preliminary data.</text>
</comment>
<protein>
    <submittedName>
        <fullName evidence="2">Uncharacterized protein</fullName>
    </submittedName>
</protein>
<dbReference type="OrthoDB" id="2884109at2"/>
<evidence type="ECO:0000313" key="2">
    <source>
        <dbReference type="EMBL" id="RFU61750.1"/>
    </source>
</evidence>
<proteinExistence type="predicted"/>
<dbReference type="Proteomes" id="UP000262939">
    <property type="component" value="Unassembled WGS sequence"/>
</dbReference>
<reference evidence="2 3" key="1">
    <citation type="submission" date="2018-08" db="EMBL/GenBank/DDBJ databases">
        <title>Bacillus chawlae sp. nov., Bacillus glennii sp. nov., and Bacillus saganii sp. nov. Isolated from the Vehicle Assembly Building at Kennedy Space Center where the Viking Spacecraft were Assembled.</title>
        <authorList>
            <person name="Seuylemezian A."/>
            <person name="Vaishampayan P."/>
        </authorList>
    </citation>
    <scope>NUCLEOTIDE SEQUENCE [LARGE SCALE GENOMIC DNA]</scope>
    <source>
        <strain evidence="2 3">V44-8</strain>
    </source>
</reference>
<dbReference type="EMBL" id="QVTD01000012">
    <property type="protein sequence ID" value="RFU61750.1"/>
    <property type="molecule type" value="Genomic_DNA"/>
</dbReference>
<organism evidence="2 3">
    <name type="scientific">Peribacillus glennii</name>
    <dbReference type="NCBI Taxonomy" id="2303991"/>
    <lineage>
        <taxon>Bacteria</taxon>
        <taxon>Bacillati</taxon>
        <taxon>Bacillota</taxon>
        <taxon>Bacilli</taxon>
        <taxon>Bacillales</taxon>
        <taxon>Bacillaceae</taxon>
        <taxon>Peribacillus</taxon>
    </lineage>
</organism>
<evidence type="ECO:0000313" key="3">
    <source>
        <dbReference type="Proteomes" id="UP000262939"/>
    </source>
</evidence>
<evidence type="ECO:0000256" key="1">
    <source>
        <dbReference type="SAM" id="Coils"/>
    </source>
</evidence>
<dbReference type="AlphaFoldDB" id="A0A372L8F6"/>